<feature type="compositionally biased region" description="Low complexity" evidence="2">
    <location>
        <begin position="404"/>
        <end position="428"/>
    </location>
</feature>
<keyword evidence="4" id="KW-1185">Reference proteome</keyword>
<feature type="compositionally biased region" description="Polar residues" evidence="2">
    <location>
        <begin position="324"/>
        <end position="333"/>
    </location>
</feature>
<feature type="compositionally biased region" description="Gly residues" evidence="2">
    <location>
        <begin position="1"/>
        <end position="28"/>
    </location>
</feature>
<dbReference type="OrthoDB" id="5945798at2759"/>
<feature type="region of interest" description="Disordered" evidence="2">
    <location>
        <begin position="318"/>
        <end position="485"/>
    </location>
</feature>
<evidence type="ECO:0000313" key="4">
    <source>
        <dbReference type="Proteomes" id="UP000799436"/>
    </source>
</evidence>
<dbReference type="EMBL" id="ML995861">
    <property type="protein sequence ID" value="KAF2767116.1"/>
    <property type="molecule type" value="Genomic_DNA"/>
</dbReference>
<feature type="compositionally biased region" description="Polar residues" evidence="2">
    <location>
        <begin position="429"/>
        <end position="451"/>
    </location>
</feature>
<sequence>MSDLGGGRASNGGARTGFGPVPVGGSGTPTGIKTPRDIMRDRNAREARRQEEQKAEEARRVAEERRRSAERRAAAVTGDVPRLGQGPSQYSADMGAQQTQFDSARLSRSDTPRQASAQAAEGASTTHQPPTEQRTAPASFPHAFERWETLSSHWEGLTSYWLHKLEQNTEDIRNQIPNASTLNRQITDLSAAGANLFHAVVELQRLRASSERKFQRWFFETRADTERNQEMQGQLGRQLRLERSAREEAATKRADAEEAAALAKREVSDMRRELMISKEEAKRAWEELGRRNQEALDTAESLKAGRIAIVAGVQVVPYFGGPSRSGTGTSQRPVTRDGPVQYGGSATGASSAGAAGLMSPGEELQYYGEERPSPTNTDPFTEQRQPTMHYDPQSTSRGQGQGYQTYPAGGAAALAAAMAATAQRGQATSSSSSVPTRTQQPLGVSITSPETDTFLHGQPTAIAQQAPTHRPDLRSHGSYADSLSEGDTEYALDLAGNVRYDEQGRPIIYQRQRGAQQQQGQTESDDLEEEAMRHERELAAGGYGAGGQILPEAPSVPVTSAQAMETYTPTTGAGSGEYEGQRYESWDPLPARHHHPTRLSDVLEEEEERSSRRTGD</sequence>
<reference evidence="3" key="1">
    <citation type="journal article" date="2020" name="Stud. Mycol.">
        <title>101 Dothideomycetes genomes: a test case for predicting lifestyles and emergence of pathogens.</title>
        <authorList>
            <person name="Haridas S."/>
            <person name="Albert R."/>
            <person name="Binder M."/>
            <person name="Bloem J."/>
            <person name="Labutti K."/>
            <person name="Salamov A."/>
            <person name="Andreopoulos B."/>
            <person name="Baker S."/>
            <person name="Barry K."/>
            <person name="Bills G."/>
            <person name="Bluhm B."/>
            <person name="Cannon C."/>
            <person name="Castanera R."/>
            <person name="Culley D."/>
            <person name="Daum C."/>
            <person name="Ezra D."/>
            <person name="Gonzalez J."/>
            <person name="Henrissat B."/>
            <person name="Kuo A."/>
            <person name="Liang C."/>
            <person name="Lipzen A."/>
            <person name="Lutzoni F."/>
            <person name="Magnuson J."/>
            <person name="Mondo S."/>
            <person name="Nolan M."/>
            <person name="Ohm R."/>
            <person name="Pangilinan J."/>
            <person name="Park H.-J."/>
            <person name="Ramirez L."/>
            <person name="Alfaro M."/>
            <person name="Sun H."/>
            <person name="Tritt A."/>
            <person name="Yoshinaga Y."/>
            <person name="Zwiers L.-H."/>
            <person name="Turgeon B."/>
            <person name="Goodwin S."/>
            <person name="Spatafora J."/>
            <person name="Crous P."/>
            <person name="Grigoriev I."/>
        </authorList>
    </citation>
    <scope>NUCLEOTIDE SEQUENCE</scope>
    <source>
        <strain evidence="3">CBS 116005</strain>
    </source>
</reference>
<dbReference type="AlphaFoldDB" id="A0A6G1L2R3"/>
<keyword evidence="1" id="KW-0175">Coiled coil</keyword>
<feature type="compositionally biased region" description="Polar residues" evidence="2">
    <location>
        <begin position="86"/>
        <end position="102"/>
    </location>
</feature>
<evidence type="ECO:0000313" key="3">
    <source>
        <dbReference type="EMBL" id="KAF2767116.1"/>
    </source>
</evidence>
<proteinExistence type="predicted"/>
<feature type="compositionally biased region" description="Low complexity" evidence="2">
    <location>
        <begin position="343"/>
        <end position="356"/>
    </location>
</feature>
<gene>
    <name evidence="3" type="ORF">EJ03DRAFT_344775</name>
</gene>
<feature type="region of interest" description="Disordered" evidence="2">
    <location>
        <begin position="505"/>
        <end position="616"/>
    </location>
</feature>
<protein>
    <submittedName>
        <fullName evidence="3">Uncharacterized protein</fullName>
    </submittedName>
</protein>
<feature type="compositionally biased region" description="Basic and acidic residues" evidence="2">
    <location>
        <begin position="34"/>
        <end position="73"/>
    </location>
</feature>
<evidence type="ECO:0000256" key="2">
    <source>
        <dbReference type="SAM" id="MobiDB-lite"/>
    </source>
</evidence>
<feature type="region of interest" description="Disordered" evidence="2">
    <location>
        <begin position="1"/>
        <end position="137"/>
    </location>
</feature>
<accession>A0A6G1L2R3</accession>
<evidence type="ECO:0000256" key="1">
    <source>
        <dbReference type="SAM" id="Coils"/>
    </source>
</evidence>
<dbReference type="Proteomes" id="UP000799436">
    <property type="component" value="Unassembled WGS sequence"/>
</dbReference>
<name>A0A6G1L2R3_9PEZI</name>
<organism evidence="3 4">
    <name type="scientific">Teratosphaeria nubilosa</name>
    <dbReference type="NCBI Taxonomy" id="161662"/>
    <lineage>
        <taxon>Eukaryota</taxon>
        <taxon>Fungi</taxon>
        <taxon>Dikarya</taxon>
        <taxon>Ascomycota</taxon>
        <taxon>Pezizomycotina</taxon>
        <taxon>Dothideomycetes</taxon>
        <taxon>Dothideomycetidae</taxon>
        <taxon>Mycosphaerellales</taxon>
        <taxon>Teratosphaeriaceae</taxon>
        <taxon>Teratosphaeria</taxon>
    </lineage>
</organism>
<feature type="compositionally biased region" description="Polar residues" evidence="2">
    <location>
        <begin position="557"/>
        <end position="572"/>
    </location>
</feature>
<feature type="coiled-coil region" evidence="1">
    <location>
        <begin position="246"/>
        <end position="280"/>
    </location>
</feature>
<feature type="compositionally biased region" description="Polar residues" evidence="2">
    <location>
        <begin position="112"/>
        <end position="136"/>
    </location>
</feature>
<feature type="compositionally biased region" description="Polar residues" evidence="2">
    <location>
        <begin position="373"/>
        <end position="398"/>
    </location>
</feature>
<feature type="compositionally biased region" description="Low complexity" evidence="2">
    <location>
        <begin position="510"/>
        <end position="521"/>
    </location>
</feature>